<dbReference type="EMBL" id="LZFO01000039">
    <property type="protein sequence ID" value="OFI01558.1"/>
    <property type="molecule type" value="Genomic_DNA"/>
</dbReference>
<dbReference type="AlphaFoldDB" id="A0A1E8EX32"/>
<evidence type="ECO:0000256" key="1">
    <source>
        <dbReference type="SAM" id="Phobius"/>
    </source>
</evidence>
<feature type="transmembrane region" description="Helical" evidence="1">
    <location>
        <begin position="7"/>
        <end position="23"/>
    </location>
</feature>
<dbReference type="OrthoDB" id="2243651at2"/>
<gene>
    <name evidence="2" type="primary">trpP</name>
    <name evidence="2" type="ORF">CLOACE_20400</name>
</gene>
<reference evidence="2 3" key="1">
    <citation type="submission" date="2016-06" db="EMBL/GenBank/DDBJ databases">
        <title>Genome sequence of Clostridium acetireducens DSM 10703.</title>
        <authorList>
            <person name="Poehlein A."/>
            <person name="Fluechter S."/>
            <person name="Duerre P."/>
            <person name="Daniel R."/>
        </authorList>
    </citation>
    <scope>NUCLEOTIDE SEQUENCE [LARGE SCALE GENOMIC DNA]</scope>
    <source>
        <strain evidence="2 3">DSM 10703</strain>
    </source>
</reference>
<dbReference type="Pfam" id="PF17099">
    <property type="entry name" value="TrpP"/>
    <property type="match status" value="1"/>
</dbReference>
<dbReference type="Proteomes" id="UP000175744">
    <property type="component" value="Unassembled WGS sequence"/>
</dbReference>
<proteinExistence type="predicted"/>
<feature type="transmembrane region" description="Helical" evidence="1">
    <location>
        <begin position="52"/>
        <end position="71"/>
    </location>
</feature>
<sequence length="168" mass="18066">MNLKKSIISSLFLAIGLILHQISPPLLMGMKPDFLLAMLFIALFINNDYKNVVIISIVAGILTAATTTFPGGQIPNIIDKLITCQCLYVICKLVKNINNDYIKVGLVSIIGTLISGTTFLVSALFLFGLPAPLSVLMVTVVLPATVINFIATTLLYGAVKVALKHTAY</sequence>
<keyword evidence="3" id="KW-1185">Reference proteome</keyword>
<dbReference type="Gene3D" id="1.10.1760.20">
    <property type="match status" value="1"/>
</dbReference>
<organism evidence="2 3">
    <name type="scientific">Clostridium acetireducens DSM 10703</name>
    <dbReference type="NCBI Taxonomy" id="1121290"/>
    <lineage>
        <taxon>Bacteria</taxon>
        <taxon>Bacillati</taxon>
        <taxon>Bacillota</taxon>
        <taxon>Clostridia</taxon>
        <taxon>Eubacteriales</taxon>
        <taxon>Clostridiaceae</taxon>
        <taxon>Clostridium</taxon>
    </lineage>
</organism>
<protein>
    <submittedName>
        <fullName evidence="2">Putative tryptophan transport protein</fullName>
    </submittedName>
</protein>
<dbReference type="InterPro" id="IPR031360">
    <property type="entry name" value="TrpP"/>
</dbReference>
<keyword evidence="1" id="KW-0812">Transmembrane</keyword>
<comment type="caution">
    <text evidence="2">The sequence shown here is derived from an EMBL/GenBank/DDBJ whole genome shotgun (WGS) entry which is preliminary data.</text>
</comment>
<feature type="transmembrane region" description="Helical" evidence="1">
    <location>
        <begin position="106"/>
        <end position="129"/>
    </location>
</feature>
<dbReference type="RefSeq" id="WP_070111034.1">
    <property type="nucleotide sequence ID" value="NZ_LZFO01000039.1"/>
</dbReference>
<name>A0A1E8EX32_9CLOT</name>
<evidence type="ECO:0000313" key="2">
    <source>
        <dbReference type="EMBL" id="OFI01558.1"/>
    </source>
</evidence>
<dbReference type="PATRIC" id="fig|1121290.3.peg.2053"/>
<evidence type="ECO:0000313" key="3">
    <source>
        <dbReference type="Proteomes" id="UP000175744"/>
    </source>
</evidence>
<accession>A0A1E8EX32</accession>
<feature type="transmembrane region" description="Helical" evidence="1">
    <location>
        <begin position="135"/>
        <end position="159"/>
    </location>
</feature>
<keyword evidence="1" id="KW-0472">Membrane</keyword>
<keyword evidence="1" id="KW-1133">Transmembrane helix</keyword>